<dbReference type="STRING" id="1802421.A2318_03725"/>
<dbReference type="Proteomes" id="UP000177331">
    <property type="component" value="Unassembled WGS sequence"/>
</dbReference>
<feature type="modified residue" description="4-aspartylphosphate" evidence="2">
    <location>
        <position position="55"/>
    </location>
</feature>
<evidence type="ECO:0000313" key="5">
    <source>
        <dbReference type="Proteomes" id="UP000177331"/>
    </source>
</evidence>
<evidence type="ECO:0000256" key="2">
    <source>
        <dbReference type="PROSITE-ProRule" id="PRU00169"/>
    </source>
</evidence>
<dbReference type="SMART" id="SM00448">
    <property type="entry name" value="REC"/>
    <property type="match status" value="1"/>
</dbReference>
<dbReference type="GO" id="GO:0000160">
    <property type="term" value="P:phosphorelay signal transduction system"/>
    <property type="evidence" value="ECO:0007669"/>
    <property type="project" value="InterPro"/>
</dbReference>
<name>A0A1F7W4U0_9BACT</name>
<dbReference type="InterPro" id="IPR001789">
    <property type="entry name" value="Sig_transdc_resp-reg_receiver"/>
</dbReference>
<dbReference type="InterPro" id="IPR050595">
    <property type="entry name" value="Bact_response_regulator"/>
</dbReference>
<protein>
    <recommendedName>
        <fullName evidence="3">Response regulatory domain-containing protein</fullName>
    </recommendedName>
</protein>
<evidence type="ECO:0000313" key="4">
    <source>
        <dbReference type="EMBL" id="OGL97227.1"/>
    </source>
</evidence>
<feature type="domain" description="Response regulatory" evidence="3">
    <location>
        <begin position="6"/>
        <end position="122"/>
    </location>
</feature>
<keyword evidence="1 2" id="KW-0597">Phosphoprotein</keyword>
<dbReference type="AlphaFoldDB" id="A0A1F7W4U0"/>
<organism evidence="4 5">
    <name type="scientific">Candidatus Uhrbacteria bacterium RIFOXYB2_FULL_45_11</name>
    <dbReference type="NCBI Taxonomy" id="1802421"/>
    <lineage>
        <taxon>Bacteria</taxon>
        <taxon>Candidatus Uhriibacteriota</taxon>
    </lineage>
</organism>
<dbReference type="InterPro" id="IPR011006">
    <property type="entry name" value="CheY-like_superfamily"/>
</dbReference>
<dbReference type="Pfam" id="PF00072">
    <property type="entry name" value="Response_reg"/>
    <property type="match status" value="1"/>
</dbReference>
<dbReference type="EMBL" id="MGFD01000055">
    <property type="protein sequence ID" value="OGL97227.1"/>
    <property type="molecule type" value="Genomic_DNA"/>
</dbReference>
<dbReference type="PANTHER" id="PTHR44591:SF3">
    <property type="entry name" value="RESPONSE REGULATORY DOMAIN-CONTAINING PROTEIN"/>
    <property type="match status" value="1"/>
</dbReference>
<dbReference type="PROSITE" id="PS50110">
    <property type="entry name" value="RESPONSE_REGULATORY"/>
    <property type="match status" value="1"/>
</dbReference>
<evidence type="ECO:0000256" key="1">
    <source>
        <dbReference type="ARBA" id="ARBA00022553"/>
    </source>
</evidence>
<dbReference type="PANTHER" id="PTHR44591">
    <property type="entry name" value="STRESS RESPONSE REGULATOR PROTEIN 1"/>
    <property type="match status" value="1"/>
</dbReference>
<proteinExistence type="predicted"/>
<gene>
    <name evidence="4" type="ORF">A2318_03725</name>
</gene>
<dbReference type="Gene3D" id="3.40.50.2300">
    <property type="match status" value="1"/>
</dbReference>
<evidence type="ECO:0000259" key="3">
    <source>
        <dbReference type="PROSITE" id="PS50110"/>
    </source>
</evidence>
<sequence length="126" mass="14495">MSTSKIILVIEDEHPILLVLRDRLRDEGYRILEARNGEDGLSIALKEHPDLIVLDLLMPIMDGISVLRNLREDEWGKTAKVIVLTNLSENEKLQEAQTFGVNDYLIKTDWKIEEVIEKIKSKLIES</sequence>
<accession>A0A1F7W4U0</accession>
<comment type="caution">
    <text evidence="4">The sequence shown here is derived from an EMBL/GenBank/DDBJ whole genome shotgun (WGS) entry which is preliminary data.</text>
</comment>
<reference evidence="4 5" key="1">
    <citation type="journal article" date="2016" name="Nat. Commun.">
        <title>Thousands of microbial genomes shed light on interconnected biogeochemical processes in an aquifer system.</title>
        <authorList>
            <person name="Anantharaman K."/>
            <person name="Brown C.T."/>
            <person name="Hug L.A."/>
            <person name="Sharon I."/>
            <person name="Castelle C.J."/>
            <person name="Probst A.J."/>
            <person name="Thomas B.C."/>
            <person name="Singh A."/>
            <person name="Wilkins M.J."/>
            <person name="Karaoz U."/>
            <person name="Brodie E.L."/>
            <person name="Williams K.H."/>
            <person name="Hubbard S.S."/>
            <person name="Banfield J.F."/>
        </authorList>
    </citation>
    <scope>NUCLEOTIDE SEQUENCE [LARGE SCALE GENOMIC DNA]</scope>
</reference>
<dbReference type="SUPFAM" id="SSF52172">
    <property type="entry name" value="CheY-like"/>
    <property type="match status" value="1"/>
</dbReference>